<dbReference type="Proteomes" id="UP000264353">
    <property type="component" value="Chromosome A2"/>
</dbReference>
<name>A0A398ABR4_BRACM</name>
<dbReference type="AlphaFoldDB" id="A0A398ABR4"/>
<organism evidence="1 2">
    <name type="scientific">Brassica campestris</name>
    <name type="common">Field mustard</name>
    <dbReference type="NCBI Taxonomy" id="3711"/>
    <lineage>
        <taxon>Eukaryota</taxon>
        <taxon>Viridiplantae</taxon>
        <taxon>Streptophyta</taxon>
        <taxon>Embryophyta</taxon>
        <taxon>Tracheophyta</taxon>
        <taxon>Spermatophyta</taxon>
        <taxon>Magnoliopsida</taxon>
        <taxon>eudicotyledons</taxon>
        <taxon>Gunneridae</taxon>
        <taxon>Pentapetalae</taxon>
        <taxon>rosids</taxon>
        <taxon>malvids</taxon>
        <taxon>Brassicales</taxon>
        <taxon>Brassicaceae</taxon>
        <taxon>Brassiceae</taxon>
        <taxon>Brassica</taxon>
    </lineage>
</organism>
<sequence length="67" mass="7913">MVITEKSTHPYKMNFIFSTYVKTSEKVPNISRFNLNYFPDILSQSDVDDVFMDILDEIITEETMQEI</sequence>
<accession>A0A398ABR4</accession>
<dbReference type="EMBL" id="CM010629">
    <property type="protein sequence ID" value="RID75302.1"/>
    <property type="molecule type" value="Genomic_DNA"/>
</dbReference>
<evidence type="ECO:0000313" key="2">
    <source>
        <dbReference type="Proteomes" id="UP000264353"/>
    </source>
</evidence>
<protein>
    <submittedName>
        <fullName evidence="1">Uncharacterized protein</fullName>
    </submittedName>
</protein>
<proteinExistence type="predicted"/>
<reference evidence="1 2" key="1">
    <citation type="submission" date="2018-06" db="EMBL/GenBank/DDBJ databases">
        <title>WGS assembly of Brassica rapa FPsc.</title>
        <authorList>
            <person name="Bowman J."/>
            <person name="Kohchi T."/>
            <person name="Yamato K."/>
            <person name="Jenkins J."/>
            <person name="Shu S."/>
            <person name="Ishizaki K."/>
            <person name="Yamaoka S."/>
            <person name="Nishihama R."/>
            <person name="Nakamura Y."/>
            <person name="Berger F."/>
            <person name="Adam C."/>
            <person name="Aki S."/>
            <person name="Althoff F."/>
            <person name="Araki T."/>
            <person name="Arteaga-Vazquez M."/>
            <person name="Balasubrmanian S."/>
            <person name="Bauer D."/>
            <person name="Boehm C."/>
            <person name="Briginshaw L."/>
            <person name="Caballero-Perez J."/>
            <person name="Catarino B."/>
            <person name="Chen F."/>
            <person name="Chiyoda S."/>
            <person name="Chovatia M."/>
            <person name="Davies K."/>
            <person name="Delmans M."/>
            <person name="Demura T."/>
            <person name="Dierschke T."/>
            <person name="Dolan L."/>
            <person name="Dorantes-Acosta A."/>
            <person name="Eklund D."/>
            <person name="Florent S."/>
            <person name="Flores-Sandoval E."/>
            <person name="Fujiyama A."/>
            <person name="Fukuzawa H."/>
            <person name="Galik B."/>
            <person name="Grimanelli D."/>
            <person name="Grimwood J."/>
            <person name="Grossniklaus U."/>
            <person name="Hamada T."/>
            <person name="Haseloff J."/>
            <person name="Hetherington A."/>
            <person name="Higo A."/>
            <person name="Hirakawa Y."/>
            <person name="Hundley H."/>
            <person name="Ikeda Y."/>
            <person name="Inoue K."/>
            <person name="Inoue S."/>
            <person name="Ishida S."/>
            <person name="Jia Q."/>
            <person name="Kakita M."/>
            <person name="Kanazawa T."/>
            <person name="Kawai Y."/>
            <person name="Kawashima T."/>
            <person name="Kennedy M."/>
            <person name="Kinose K."/>
            <person name="Kinoshita T."/>
            <person name="Kohara Y."/>
            <person name="Koide E."/>
            <person name="Komatsu K."/>
            <person name="Kopischke S."/>
            <person name="Kubo M."/>
            <person name="Kyozuka J."/>
            <person name="Lagercrantz U."/>
            <person name="Lin S."/>
            <person name="Lindquist E."/>
            <person name="Lipzen A."/>
            <person name="Lu C."/>
            <person name="Luna E."/>
            <person name="Martienssen R."/>
            <person name="Minamino N."/>
            <person name="Mizutani M."/>
            <person name="Mizutani M."/>
            <person name="Mochizuki N."/>
            <person name="Monte I."/>
            <person name="Mosher R."/>
            <person name="Nagasaki H."/>
            <person name="Nakagami H."/>
            <person name="Naramoto S."/>
            <person name="Nishitani K."/>
            <person name="Ohtani M."/>
            <person name="Okamoto T."/>
            <person name="Okumura M."/>
            <person name="Phillips J."/>
            <person name="Pollak B."/>
            <person name="Reinders A."/>
            <person name="Roevekamp M."/>
            <person name="Sano R."/>
            <person name="Sawa S."/>
            <person name="Schmid M."/>
            <person name="Shirakawa M."/>
            <person name="Solano R."/>
            <person name="Spunde A."/>
            <person name="Suetsugu N."/>
            <person name="Sugano S."/>
            <person name="Sugiyama A."/>
            <person name="Sun R."/>
            <person name="Suzuki Y."/>
            <person name="Takenaka M."/>
            <person name="Takezawa D."/>
            <person name="Tomogane H."/>
            <person name="Tsuzuki M."/>
            <person name="Ueda T."/>
            <person name="Umeda M."/>
            <person name="Ward J."/>
            <person name="Watanabe Y."/>
            <person name="Yazaki K."/>
            <person name="Yokoyama R."/>
            <person name="Yoshitake Y."/>
            <person name="Yotsui I."/>
            <person name="Zachgo S."/>
            <person name="Schmutz J."/>
        </authorList>
    </citation>
    <scope>NUCLEOTIDE SEQUENCE [LARGE SCALE GENOMIC DNA]</scope>
    <source>
        <strain evidence="2">cv. B-3</strain>
    </source>
</reference>
<gene>
    <name evidence="1" type="ORF">BRARA_B02353</name>
</gene>
<evidence type="ECO:0000313" key="1">
    <source>
        <dbReference type="EMBL" id="RID75302.1"/>
    </source>
</evidence>